<dbReference type="CDD" id="cd13585">
    <property type="entry name" value="PBP2_TMBP_like"/>
    <property type="match status" value="1"/>
</dbReference>
<dbReference type="InterPro" id="IPR006059">
    <property type="entry name" value="SBP"/>
</dbReference>
<dbReference type="PANTHER" id="PTHR43649">
    <property type="entry name" value="ARABINOSE-BINDING PROTEIN-RELATED"/>
    <property type="match status" value="1"/>
</dbReference>
<dbReference type="InterPro" id="IPR050490">
    <property type="entry name" value="Bact_solute-bd_prot1"/>
</dbReference>
<sequence length="440" mass="48435">MHVKGKTIGMLLIAMMLVSLVLSGCSKGSNEEESSGNTGSKSDKVNIKIMAWTPAQNEIDVNNKAIQDYMDANPNVNITLEFLPTGYNERLLAQYASGDAPDIFFVANPDIPSYVEKDMIVPIGDRMEKDGITADQLYEASLGMYKDNIYNWAPIIQPQIMYYNKTMFDDAGVAYPTDDWTWGDLAASAGKLTKKDGNKITQYGFQADEYVRVFLSHLWSNGGETFDDPTQPTKALFDSEQGENAVQFLKDMVSTFNVSPPPGLQGGLGYREAFANQKSAIILDGAWNFSTFSAKPDLAYNVALVPAGDTHSVWSNACGWVISSQSKNKDIAWDIIKTALSGQSTSLELADYGGSDFSGFPAWKAATGDANWKPSEMIATVQRQMEYARSFDAFLDQGKWSWDIMNSGLQEIVMTDKDNKAGLSDLVKITQSDIIDKLPK</sequence>
<name>A0ABV8SIF9_9BACL</name>
<proteinExistence type="predicted"/>
<dbReference type="SUPFAM" id="SSF53850">
    <property type="entry name" value="Periplasmic binding protein-like II"/>
    <property type="match status" value="1"/>
</dbReference>
<organism evidence="1 2">
    <name type="scientific">Cohnella boryungensis</name>
    <dbReference type="NCBI Taxonomy" id="768479"/>
    <lineage>
        <taxon>Bacteria</taxon>
        <taxon>Bacillati</taxon>
        <taxon>Bacillota</taxon>
        <taxon>Bacilli</taxon>
        <taxon>Bacillales</taxon>
        <taxon>Paenibacillaceae</taxon>
        <taxon>Cohnella</taxon>
    </lineage>
</organism>
<accession>A0ABV8SIF9</accession>
<dbReference type="Gene3D" id="3.40.190.10">
    <property type="entry name" value="Periplasmic binding protein-like II"/>
    <property type="match status" value="1"/>
</dbReference>
<dbReference type="EMBL" id="JBHSED010000065">
    <property type="protein sequence ID" value="MFC4306657.1"/>
    <property type="molecule type" value="Genomic_DNA"/>
</dbReference>
<comment type="caution">
    <text evidence="1">The sequence shown here is derived from an EMBL/GenBank/DDBJ whole genome shotgun (WGS) entry which is preliminary data.</text>
</comment>
<evidence type="ECO:0000313" key="2">
    <source>
        <dbReference type="Proteomes" id="UP001595755"/>
    </source>
</evidence>
<dbReference type="RefSeq" id="WP_378127803.1">
    <property type="nucleotide sequence ID" value="NZ_JBHSED010000065.1"/>
</dbReference>
<dbReference type="Proteomes" id="UP001595755">
    <property type="component" value="Unassembled WGS sequence"/>
</dbReference>
<dbReference type="Pfam" id="PF01547">
    <property type="entry name" value="SBP_bac_1"/>
    <property type="match status" value="1"/>
</dbReference>
<keyword evidence="2" id="KW-1185">Reference proteome</keyword>
<dbReference type="PANTHER" id="PTHR43649:SF12">
    <property type="entry name" value="DIACETYLCHITOBIOSE BINDING PROTEIN DASA"/>
    <property type="match status" value="1"/>
</dbReference>
<dbReference type="PROSITE" id="PS51257">
    <property type="entry name" value="PROKAR_LIPOPROTEIN"/>
    <property type="match status" value="1"/>
</dbReference>
<protein>
    <submittedName>
        <fullName evidence="1">ABC transporter substrate-binding protein</fullName>
    </submittedName>
</protein>
<reference evidence="2" key="1">
    <citation type="journal article" date="2019" name="Int. J. Syst. Evol. Microbiol.">
        <title>The Global Catalogue of Microorganisms (GCM) 10K type strain sequencing project: providing services to taxonomists for standard genome sequencing and annotation.</title>
        <authorList>
            <consortium name="The Broad Institute Genomics Platform"/>
            <consortium name="The Broad Institute Genome Sequencing Center for Infectious Disease"/>
            <person name="Wu L."/>
            <person name="Ma J."/>
        </authorList>
    </citation>
    <scope>NUCLEOTIDE SEQUENCE [LARGE SCALE GENOMIC DNA]</scope>
    <source>
        <strain evidence="2">CGMCC 4.1641</strain>
    </source>
</reference>
<gene>
    <name evidence="1" type="ORF">ACFO1S_24870</name>
</gene>
<evidence type="ECO:0000313" key="1">
    <source>
        <dbReference type="EMBL" id="MFC4306657.1"/>
    </source>
</evidence>